<dbReference type="HOGENOM" id="CLU_645770_0_0_1"/>
<evidence type="ECO:0000256" key="1">
    <source>
        <dbReference type="SAM" id="MobiDB-lite"/>
    </source>
</evidence>
<feature type="region of interest" description="Disordered" evidence="1">
    <location>
        <begin position="30"/>
        <end position="53"/>
    </location>
</feature>
<dbReference type="EMBL" id="KN832574">
    <property type="protein sequence ID" value="KII83779.1"/>
    <property type="molecule type" value="Genomic_DNA"/>
</dbReference>
<protein>
    <submittedName>
        <fullName evidence="2">Uncharacterized protein</fullName>
    </submittedName>
</protein>
<dbReference type="AlphaFoldDB" id="A0A0C9T3D7"/>
<keyword evidence="3" id="KW-1185">Reference proteome</keyword>
<organism evidence="2 3">
    <name type="scientific">Plicaturopsis crispa FD-325 SS-3</name>
    <dbReference type="NCBI Taxonomy" id="944288"/>
    <lineage>
        <taxon>Eukaryota</taxon>
        <taxon>Fungi</taxon>
        <taxon>Dikarya</taxon>
        <taxon>Basidiomycota</taxon>
        <taxon>Agaricomycotina</taxon>
        <taxon>Agaricomycetes</taxon>
        <taxon>Agaricomycetidae</taxon>
        <taxon>Amylocorticiales</taxon>
        <taxon>Amylocorticiaceae</taxon>
        <taxon>Plicatura</taxon>
        <taxon>Plicaturopsis crispa</taxon>
    </lineage>
</organism>
<sequence length="425" mass="47723">MHRLRFLQEDRIACAVRECSIGTVPWQPEDALDSSDLTSDGWDSDSDSEEDYDEDVSSRVVRSIFLALPRFRNMRRLEITQLHVRSCTMHPSDVPSGALRVPRITYSEVNEIHGAVVPNYRWDQWMKLIGSDTIFHSMTFLGMDDLYMEESILRPLAELDPIPLVVRLNISVSRHIMSFLPSILSRLRTLEALILQPASPHVPVPPTDTFVHSSSLRSYDGPLALFRSFSCIETLAQVSLAHTMQARGPSELDPLCEVLSSAPGLHGRLTHLQIKSHLTLWRLRTLCALFPNLTVLEFRSKYASHGLNRKALIPVLYELSLPTRIEELSIRIQSKEGSMDVGAGVETPEGTALVQHLGGEYPTLQSFELSDEVFGKPWTRPFVSSQCVMFSTPSSAANTPETHIIPAPDKINPSTHSQPLRSLYF</sequence>
<dbReference type="Proteomes" id="UP000053263">
    <property type="component" value="Unassembled WGS sequence"/>
</dbReference>
<reference evidence="2 3" key="1">
    <citation type="submission" date="2014-06" db="EMBL/GenBank/DDBJ databases">
        <title>Evolutionary Origins and Diversification of the Mycorrhizal Mutualists.</title>
        <authorList>
            <consortium name="DOE Joint Genome Institute"/>
            <consortium name="Mycorrhizal Genomics Consortium"/>
            <person name="Kohler A."/>
            <person name="Kuo A."/>
            <person name="Nagy L.G."/>
            <person name="Floudas D."/>
            <person name="Copeland A."/>
            <person name="Barry K.W."/>
            <person name="Cichocki N."/>
            <person name="Veneault-Fourrey C."/>
            <person name="LaButti K."/>
            <person name="Lindquist E.A."/>
            <person name="Lipzen A."/>
            <person name="Lundell T."/>
            <person name="Morin E."/>
            <person name="Murat C."/>
            <person name="Riley R."/>
            <person name="Ohm R."/>
            <person name="Sun H."/>
            <person name="Tunlid A."/>
            <person name="Henrissat B."/>
            <person name="Grigoriev I.V."/>
            <person name="Hibbett D.S."/>
            <person name="Martin F."/>
        </authorList>
    </citation>
    <scope>NUCLEOTIDE SEQUENCE [LARGE SCALE GENOMIC DNA]</scope>
    <source>
        <strain evidence="2 3">FD-325 SS-3</strain>
    </source>
</reference>
<evidence type="ECO:0000313" key="2">
    <source>
        <dbReference type="EMBL" id="KII83779.1"/>
    </source>
</evidence>
<evidence type="ECO:0000313" key="3">
    <source>
        <dbReference type="Proteomes" id="UP000053263"/>
    </source>
</evidence>
<gene>
    <name evidence="2" type="ORF">PLICRDRAFT_441290</name>
</gene>
<proteinExistence type="predicted"/>
<name>A0A0C9T3D7_PLICR</name>
<accession>A0A0C9T3D7</accession>
<feature type="compositionally biased region" description="Acidic residues" evidence="1">
    <location>
        <begin position="42"/>
        <end position="53"/>
    </location>
</feature>